<dbReference type="RefSeq" id="WP_136455800.1">
    <property type="nucleotide sequence ID" value="NZ_SSWH01000024.1"/>
</dbReference>
<accession>A0A4S5E017</accession>
<dbReference type="AlphaFoldDB" id="A0A4S5E017"/>
<dbReference type="Pfam" id="PF22014">
    <property type="entry name" value="DUF6932"/>
    <property type="match status" value="1"/>
</dbReference>
<keyword evidence="2" id="KW-1185">Reference proteome</keyword>
<comment type="caution">
    <text evidence="1">The sequence shown here is derived from an EMBL/GenBank/DDBJ whole genome shotgun (WGS) entry which is preliminary data.</text>
</comment>
<evidence type="ECO:0000313" key="1">
    <source>
        <dbReference type="EMBL" id="THJ64582.1"/>
    </source>
</evidence>
<protein>
    <submittedName>
        <fullName evidence="1">Uncharacterized protein</fullName>
    </submittedName>
</protein>
<sequence>MGQITDERLPDVSMVGILHAIPPLDSVTGHLPSGRYRTTLGHIRHRFVDHPEFSTSTTRQAIWDRFLSYLTAWETSQQPLGQQILHTLRIAGSFLSDEIDPEVLDVSPVYDEGMVSDLAGTPGTTSSPPCPC</sequence>
<organism evidence="1 2">
    <name type="scientific">Arthrobacter echini</name>
    <dbReference type="NCBI Taxonomy" id="1529066"/>
    <lineage>
        <taxon>Bacteria</taxon>
        <taxon>Bacillati</taxon>
        <taxon>Actinomycetota</taxon>
        <taxon>Actinomycetes</taxon>
        <taxon>Micrococcales</taxon>
        <taxon>Micrococcaceae</taxon>
        <taxon>Arthrobacter</taxon>
    </lineage>
</organism>
<dbReference type="InterPro" id="IPR053860">
    <property type="entry name" value="DUF6932"/>
</dbReference>
<gene>
    <name evidence="1" type="ORF">E8P82_14695</name>
</gene>
<dbReference type="EMBL" id="SSWH01000024">
    <property type="protein sequence ID" value="THJ64582.1"/>
    <property type="molecule type" value="Genomic_DNA"/>
</dbReference>
<dbReference type="OrthoDB" id="4578284at2"/>
<name>A0A4S5E017_9MICC</name>
<evidence type="ECO:0000313" key="2">
    <source>
        <dbReference type="Proteomes" id="UP000305233"/>
    </source>
</evidence>
<dbReference type="Proteomes" id="UP000305233">
    <property type="component" value="Unassembled WGS sequence"/>
</dbReference>
<proteinExistence type="predicted"/>
<reference evidence="1 2" key="1">
    <citation type="submission" date="2019-04" db="EMBL/GenBank/DDBJ databases">
        <authorList>
            <person name="Liu Q."/>
            <person name="Xin Y.-H."/>
        </authorList>
    </citation>
    <scope>NUCLEOTIDE SEQUENCE [LARGE SCALE GENOMIC DNA]</scope>
    <source>
        <strain evidence="1 2">AM23</strain>
    </source>
</reference>